<dbReference type="InterPro" id="IPR000718">
    <property type="entry name" value="Peptidase_M13"/>
</dbReference>
<organism evidence="3 4">
    <name type="scientific">Shewanella denitrificans (strain OS217 / ATCC BAA-1090 / DSM 15013)</name>
    <dbReference type="NCBI Taxonomy" id="318161"/>
    <lineage>
        <taxon>Bacteria</taxon>
        <taxon>Pseudomonadati</taxon>
        <taxon>Pseudomonadota</taxon>
        <taxon>Gammaproteobacteria</taxon>
        <taxon>Alteromonadales</taxon>
        <taxon>Shewanellaceae</taxon>
        <taxon>Shewanella</taxon>
    </lineage>
</organism>
<dbReference type="MEROPS" id="M13.009"/>
<dbReference type="STRING" id="318161.Sden_0904"/>
<protein>
    <submittedName>
        <fullName evidence="3">Putative peptidase M13 family protein</fullName>
    </submittedName>
</protein>
<proteinExistence type="inferred from homology"/>
<dbReference type="GO" id="GO:0005886">
    <property type="term" value="C:plasma membrane"/>
    <property type="evidence" value="ECO:0007669"/>
    <property type="project" value="TreeGrafter"/>
</dbReference>
<dbReference type="eggNOG" id="COG3590">
    <property type="taxonomic scope" value="Bacteria"/>
</dbReference>
<comment type="similarity">
    <text evidence="1">Belongs to the peptidase M13 family.</text>
</comment>
<gene>
    <name evidence="3" type="ordered locus">Sden_0904</name>
</gene>
<keyword evidence="4" id="KW-1185">Reference proteome</keyword>
<dbReference type="AlphaFoldDB" id="Q12QT4"/>
<reference evidence="3 4" key="1">
    <citation type="submission" date="2006-03" db="EMBL/GenBank/DDBJ databases">
        <title>Complete sequence of Shewanella denitrificans OS217.</title>
        <authorList>
            <consortium name="US DOE Joint Genome Institute"/>
            <person name="Copeland A."/>
            <person name="Lucas S."/>
            <person name="Lapidus A."/>
            <person name="Barry K."/>
            <person name="Detter J.C."/>
            <person name="Glavina del Rio T."/>
            <person name="Hammon N."/>
            <person name="Israni S."/>
            <person name="Dalin E."/>
            <person name="Tice H."/>
            <person name="Pitluck S."/>
            <person name="Brettin T."/>
            <person name="Bruce D."/>
            <person name="Han C."/>
            <person name="Tapia R."/>
            <person name="Gilna P."/>
            <person name="Kiss H."/>
            <person name="Schmutz J."/>
            <person name="Larimer F."/>
            <person name="Land M."/>
            <person name="Hauser L."/>
            <person name="Kyrpides N."/>
            <person name="Lykidis A."/>
            <person name="Richardson P."/>
        </authorList>
    </citation>
    <scope>NUCLEOTIDE SEQUENCE [LARGE SCALE GENOMIC DNA]</scope>
    <source>
        <strain evidence="4">OS217 / ATCC BAA-1090 / DSM 15013</strain>
    </source>
</reference>
<name>Q12QT4_SHEDO</name>
<evidence type="ECO:0000259" key="2">
    <source>
        <dbReference type="Pfam" id="PF01431"/>
    </source>
</evidence>
<dbReference type="PANTHER" id="PTHR11733">
    <property type="entry name" value="ZINC METALLOPROTEASE FAMILY M13 NEPRILYSIN-RELATED"/>
    <property type="match status" value="1"/>
</dbReference>
<evidence type="ECO:0000313" key="4">
    <source>
        <dbReference type="Proteomes" id="UP000001982"/>
    </source>
</evidence>
<dbReference type="PROSITE" id="PS51885">
    <property type="entry name" value="NEPRILYSIN"/>
    <property type="match status" value="1"/>
</dbReference>
<dbReference type="Pfam" id="PF01431">
    <property type="entry name" value="Peptidase_M13"/>
    <property type="match status" value="1"/>
</dbReference>
<dbReference type="InterPro" id="IPR018497">
    <property type="entry name" value="Peptidase_M13_C"/>
</dbReference>
<dbReference type="EMBL" id="CP000302">
    <property type="protein sequence ID" value="ABE54192.1"/>
    <property type="molecule type" value="Genomic_DNA"/>
</dbReference>
<dbReference type="Gene3D" id="3.40.390.10">
    <property type="entry name" value="Collagenase (Catalytic Domain)"/>
    <property type="match status" value="1"/>
</dbReference>
<dbReference type="HOGENOM" id="CLU_195681_0_0_6"/>
<feature type="domain" description="Peptidase M13 C-terminal" evidence="2">
    <location>
        <begin position="2"/>
        <end position="71"/>
    </location>
</feature>
<accession>Q12QT4</accession>
<dbReference type="PANTHER" id="PTHR11733:SF167">
    <property type="entry name" value="FI17812P1-RELATED"/>
    <property type="match status" value="1"/>
</dbReference>
<dbReference type="KEGG" id="sdn:Sden_0904"/>
<dbReference type="SUPFAM" id="SSF55486">
    <property type="entry name" value="Metalloproteases ('zincins'), catalytic domain"/>
    <property type="match status" value="1"/>
</dbReference>
<dbReference type="GO" id="GO:0016485">
    <property type="term" value="P:protein processing"/>
    <property type="evidence" value="ECO:0007669"/>
    <property type="project" value="TreeGrafter"/>
</dbReference>
<dbReference type="Proteomes" id="UP000001982">
    <property type="component" value="Chromosome"/>
</dbReference>
<dbReference type="InterPro" id="IPR024079">
    <property type="entry name" value="MetalloPept_cat_dom_sf"/>
</dbReference>
<evidence type="ECO:0000313" key="3">
    <source>
        <dbReference type="EMBL" id="ABE54192.1"/>
    </source>
</evidence>
<dbReference type="GO" id="GO:0004222">
    <property type="term" value="F:metalloendopeptidase activity"/>
    <property type="evidence" value="ECO:0007669"/>
    <property type="project" value="InterPro"/>
</dbReference>
<sequence>MFPAAILQPPFFDPNADAAVNYGGIAAVIGHEMGHGFDDQGSKSDANGIQRNWWTDKDRAAFEAKADILAKLVQQI</sequence>
<evidence type="ECO:0000256" key="1">
    <source>
        <dbReference type="ARBA" id="ARBA00007357"/>
    </source>
</evidence>